<dbReference type="InterPro" id="IPR036286">
    <property type="entry name" value="LexA/Signal_pep-like_sf"/>
</dbReference>
<dbReference type="GO" id="GO:0006465">
    <property type="term" value="P:signal peptide processing"/>
    <property type="evidence" value="ECO:0007669"/>
    <property type="project" value="InterPro"/>
</dbReference>
<dbReference type="GO" id="GO:0042720">
    <property type="term" value="C:mitochondrial inner membrane peptidase complex"/>
    <property type="evidence" value="ECO:0007669"/>
    <property type="project" value="TreeGrafter"/>
</dbReference>
<keyword evidence="10" id="KW-1185">Reference proteome</keyword>
<gene>
    <name evidence="9" type="ORF">COCSUDRAFT_30848</name>
</gene>
<feature type="domain" description="Peptidase S26" evidence="8">
    <location>
        <begin position="122"/>
        <end position="162"/>
    </location>
</feature>
<keyword evidence="2" id="KW-0999">Mitochondrion inner membrane</keyword>
<dbReference type="EMBL" id="AGSI01000016">
    <property type="protein sequence ID" value="EIE20285.1"/>
    <property type="molecule type" value="Genomic_DNA"/>
</dbReference>
<dbReference type="GO" id="GO:0004252">
    <property type="term" value="F:serine-type endopeptidase activity"/>
    <property type="evidence" value="ECO:0007669"/>
    <property type="project" value="InterPro"/>
</dbReference>
<dbReference type="PANTHER" id="PTHR12383">
    <property type="entry name" value="PROTEASE FAMILY S26 MITOCHONDRIAL INNER MEMBRANE PROTEASE-RELATED"/>
    <property type="match status" value="1"/>
</dbReference>
<comment type="caution">
    <text evidence="9">The sequence shown here is derived from an EMBL/GenBank/DDBJ whole genome shotgun (WGS) entry which is preliminary data.</text>
</comment>
<name>I0YPG6_COCSC</name>
<dbReference type="GeneID" id="17038261"/>
<evidence type="ECO:0000256" key="5">
    <source>
        <dbReference type="ARBA" id="ARBA00023136"/>
    </source>
</evidence>
<dbReference type="KEGG" id="csl:COCSUDRAFT_30848"/>
<dbReference type="OrthoDB" id="308440at2759"/>
<comment type="subcellular location">
    <subcellularLocation>
        <location evidence="1">Mitochondrion inner membrane</location>
    </subcellularLocation>
</comment>
<accession>I0YPG6</accession>
<dbReference type="CDD" id="cd06530">
    <property type="entry name" value="S26_SPase_I"/>
    <property type="match status" value="1"/>
</dbReference>
<keyword evidence="3" id="KW-0378">Hydrolase</keyword>
<sequence length="184" mass="20691">MTHWFTKGQVWQKYKLSVLLADLADKGKTLIQAAGFVYFVREYCIELSVCMGPSMLPTFNTRGDVLLLEHITTTFGHVRVGDVVLARSLQNPKQIVCKRVLGLEGDEVRVAPSTHLGEGRMVKVPRGHVWLQGDNTLNSTDSRHYGPVPYALIKGRAFLKVWPPHEVGLIRSYVPEPFGYQSSR</sequence>
<evidence type="ECO:0000313" key="10">
    <source>
        <dbReference type="Proteomes" id="UP000007264"/>
    </source>
</evidence>
<evidence type="ECO:0000256" key="6">
    <source>
        <dbReference type="ARBA" id="ARBA00038445"/>
    </source>
</evidence>
<evidence type="ECO:0000256" key="2">
    <source>
        <dbReference type="ARBA" id="ARBA00022792"/>
    </source>
</evidence>
<dbReference type="InterPro" id="IPR000223">
    <property type="entry name" value="Pept_S26A_signal_pept_1"/>
</dbReference>
<dbReference type="InterPro" id="IPR052064">
    <property type="entry name" value="Mito_IMP1_subunit"/>
</dbReference>
<evidence type="ECO:0000256" key="7">
    <source>
        <dbReference type="PIRSR" id="PIRSR600223-1"/>
    </source>
</evidence>
<comment type="similarity">
    <text evidence="6">Belongs to the peptidase S26 family. IMP1 subfamily.</text>
</comment>
<feature type="domain" description="Peptidase S26" evidence="8">
    <location>
        <begin position="27"/>
        <end position="111"/>
    </location>
</feature>
<reference evidence="9 10" key="1">
    <citation type="journal article" date="2012" name="Genome Biol.">
        <title>The genome of the polar eukaryotic microalga coccomyxa subellipsoidea reveals traits of cold adaptation.</title>
        <authorList>
            <person name="Blanc G."/>
            <person name="Agarkova I."/>
            <person name="Grimwood J."/>
            <person name="Kuo A."/>
            <person name="Brueggeman A."/>
            <person name="Dunigan D."/>
            <person name="Gurnon J."/>
            <person name="Ladunga I."/>
            <person name="Lindquist E."/>
            <person name="Lucas S."/>
            <person name="Pangilinan J."/>
            <person name="Proschold T."/>
            <person name="Salamov A."/>
            <person name="Schmutz J."/>
            <person name="Weeks D."/>
            <person name="Yamada T."/>
            <person name="Claverie J.M."/>
            <person name="Grigoriev I."/>
            <person name="Van Etten J."/>
            <person name="Lomsadze A."/>
            <person name="Borodovsky M."/>
        </authorList>
    </citation>
    <scope>NUCLEOTIDE SEQUENCE [LARGE SCALE GENOMIC DNA]</scope>
    <source>
        <strain evidence="9 10">C-169</strain>
    </source>
</reference>
<feature type="active site" evidence="7">
    <location>
        <position position="54"/>
    </location>
</feature>
<dbReference type="PRINTS" id="PR00727">
    <property type="entry name" value="LEADERPTASE"/>
</dbReference>
<keyword evidence="4" id="KW-0496">Mitochondrion</keyword>
<dbReference type="eggNOG" id="KOG0171">
    <property type="taxonomic scope" value="Eukaryota"/>
</dbReference>
<dbReference type="PANTHER" id="PTHR12383:SF16">
    <property type="entry name" value="MITOCHONDRIAL INNER MEMBRANE PROTEASE SUBUNIT 1"/>
    <property type="match status" value="1"/>
</dbReference>
<feature type="active site" evidence="7">
    <location>
        <position position="98"/>
    </location>
</feature>
<evidence type="ECO:0000256" key="1">
    <source>
        <dbReference type="ARBA" id="ARBA00004273"/>
    </source>
</evidence>
<dbReference type="AlphaFoldDB" id="I0YPG6"/>
<evidence type="ECO:0000259" key="8">
    <source>
        <dbReference type="Pfam" id="PF10502"/>
    </source>
</evidence>
<dbReference type="GO" id="GO:0006627">
    <property type="term" value="P:protein processing involved in protein targeting to mitochondrion"/>
    <property type="evidence" value="ECO:0007669"/>
    <property type="project" value="TreeGrafter"/>
</dbReference>
<organism evidence="9 10">
    <name type="scientific">Coccomyxa subellipsoidea (strain C-169)</name>
    <name type="common">Green microalga</name>
    <dbReference type="NCBI Taxonomy" id="574566"/>
    <lineage>
        <taxon>Eukaryota</taxon>
        <taxon>Viridiplantae</taxon>
        <taxon>Chlorophyta</taxon>
        <taxon>core chlorophytes</taxon>
        <taxon>Trebouxiophyceae</taxon>
        <taxon>Trebouxiophyceae incertae sedis</taxon>
        <taxon>Coccomyxaceae</taxon>
        <taxon>Coccomyxa</taxon>
        <taxon>Coccomyxa subellipsoidea</taxon>
    </lineage>
</organism>
<dbReference type="Gene3D" id="2.10.109.10">
    <property type="entry name" value="Umud Fragment, subunit A"/>
    <property type="match status" value="1"/>
</dbReference>
<evidence type="ECO:0000256" key="3">
    <source>
        <dbReference type="ARBA" id="ARBA00022801"/>
    </source>
</evidence>
<dbReference type="SUPFAM" id="SSF51306">
    <property type="entry name" value="LexA/Signal peptidase"/>
    <property type="match status" value="1"/>
</dbReference>
<evidence type="ECO:0000256" key="4">
    <source>
        <dbReference type="ARBA" id="ARBA00023128"/>
    </source>
</evidence>
<keyword evidence="5" id="KW-0472">Membrane</keyword>
<dbReference type="Pfam" id="PF10502">
    <property type="entry name" value="Peptidase_S26"/>
    <property type="match status" value="2"/>
</dbReference>
<dbReference type="STRING" id="574566.I0YPG6"/>
<dbReference type="Proteomes" id="UP000007264">
    <property type="component" value="Unassembled WGS sequence"/>
</dbReference>
<evidence type="ECO:0000313" key="9">
    <source>
        <dbReference type="EMBL" id="EIE20285.1"/>
    </source>
</evidence>
<protein>
    <submittedName>
        <fullName evidence="9">LexA/Signal peptidase</fullName>
    </submittedName>
</protein>
<proteinExistence type="inferred from homology"/>
<dbReference type="InterPro" id="IPR019533">
    <property type="entry name" value="Peptidase_S26"/>
</dbReference>
<dbReference type="RefSeq" id="XP_005644829.1">
    <property type="nucleotide sequence ID" value="XM_005644772.1"/>
</dbReference>